<protein>
    <recommendedName>
        <fullName evidence="6">Mitochondrial transcription termination factor</fullName>
    </recommendedName>
</protein>
<keyword evidence="2" id="KW-0804">Transcription</keyword>
<dbReference type="OrthoDB" id="637682at2759"/>
<comment type="caution">
    <text evidence="4">The sequence shown here is derived from an EMBL/GenBank/DDBJ whole genome shotgun (WGS) entry which is preliminary data.</text>
</comment>
<accession>A0A835I0R6</accession>
<evidence type="ECO:0000313" key="5">
    <source>
        <dbReference type="Proteomes" id="UP000631114"/>
    </source>
</evidence>
<keyword evidence="2" id="KW-0805">Transcription regulation</keyword>
<dbReference type="FunFam" id="1.25.70.10:FF:000001">
    <property type="entry name" value="Mitochondrial transcription termination factor-like"/>
    <property type="match status" value="1"/>
</dbReference>
<reference evidence="4 5" key="1">
    <citation type="submission" date="2020-10" db="EMBL/GenBank/DDBJ databases">
        <title>The Coptis chinensis genome and diversification of protoberbering-type alkaloids.</title>
        <authorList>
            <person name="Wang B."/>
            <person name="Shu S."/>
            <person name="Song C."/>
            <person name="Liu Y."/>
        </authorList>
    </citation>
    <scope>NUCLEOTIDE SEQUENCE [LARGE SCALE GENOMIC DNA]</scope>
    <source>
        <strain evidence="4">HL-2020</strain>
        <tissue evidence="4">Leaf</tissue>
    </source>
</reference>
<gene>
    <name evidence="4" type="ORF">IFM89_003582</name>
</gene>
<dbReference type="Gene3D" id="1.25.70.10">
    <property type="entry name" value="Transcription termination factor 3, mitochondrial"/>
    <property type="match status" value="2"/>
</dbReference>
<comment type="similarity">
    <text evidence="1">Belongs to the mTERF family.</text>
</comment>
<dbReference type="Pfam" id="PF02536">
    <property type="entry name" value="mTERF"/>
    <property type="match status" value="2"/>
</dbReference>
<proteinExistence type="inferred from homology"/>
<evidence type="ECO:0000256" key="2">
    <source>
        <dbReference type="ARBA" id="ARBA00022472"/>
    </source>
</evidence>
<keyword evidence="2" id="KW-0806">Transcription termination</keyword>
<dbReference type="PANTHER" id="PTHR13068:SF236">
    <property type="entry name" value="OS02G0749800 PROTEIN"/>
    <property type="match status" value="1"/>
</dbReference>
<dbReference type="EMBL" id="JADFTS010000004">
    <property type="protein sequence ID" value="KAF9607878.1"/>
    <property type="molecule type" value="Genomic_DNA"/>
</dbReference>
<dbReference type="AlphaFoldDB" id="A0A835I0R6"/>
<evidence type="ECO:0000313" key="4">
    <source>
        <dbReference type="EMBL" id="KAF9607878.1"/>
    </source>
</evidence>
<dbReference type="Proteomes" id="UP000631114">
    <property type="component" value="Unassembled WGS sequence"/>
</dbReference>
<evidence type="ECO:0000256" key="1">
    <source>
        <dbReference type="ARBA" id="ARBA00007692"/>
    </source>
</evidence>
<dbReference type="SMART" id="SM00733">
    <property type="entry name" value="Mterf"/>
    <property type="match status" value="6"/>
</dbReference>
<organism evidence="4 5">
    <name type="scientific">Coptis chinensis</name>
    <dbReference type="NCBI Taxonomy" id="261450"/>
    <lineage>
        <taxon>Eukaryota</taxon>
        <taxon>Viridiplantae</taxon>
        <taxon>Streptophyta</taxon>
        <taxon>Embryophyta</taxon>
        <taxon>Tracheophyta</taxon>
        <taxon>Spermatophyta</taxon>
        <taxon>Magnoliopsida</taxon>
        <taxon>Ranunculales</taxon>
        <taxon>Ranunculaceae</taxon>
        <taxon>Coptidoideae</taxon>
        <taxon>Coptis</taxon>
    </lineage>
</organism>
<name>A0A835I0R6_9MAGN</name>
<dbReference type="InterPro" id="IPR003690">
    <property type="entry name" value="MTERF"/>
</dbReference>
<dbReference type="InterPro" id="IPR038538">
    <property type="entry name" value="MTERF_sf"/>
</dbReference>
<evidence type="ECO:0008006" key="6">
    <source>
        <dbReference type="Google" id="ProtNLM"/>
    </source>
</evidence>
<keyword evidence="5" id="KW-1185">Reference proteome</keyword>
<sequence>MLHALVYRTLQQTKPVTTVLQLQFYCQGFTSSSSNPNTSLTLEYLMNSCGLPLQTALMASKKLNLKSTENPDLVLTLLKNSGLTQNAITKLISRLPTMLKADVNKTIKPKIDFLTSLGVSGSRLVKIVTTDAQFLQRSLENQIIPSINFIKKFTDTDEEFFTILNQPSRIFQIQLENVMEPNIALLSDNGVPKHNIIKLFMLNPRTLASRNDRFRTIVEEIKEMGFDSRSPMFIQAIVSRSGMSKTRWEERWALMHKLGFSHAESLSMFKKHPKGFVLSKENVECRVKFFTVKQKFELSDIAKNPVILALALEKRIIPRCNVLEVLYSNGLIGSRNASSITSALKLIEKKFVEKFVTKYQDILPQIVSAYKSQIRLAELKEEDGIYKM</sequence>
<dbReference type="GO" id="GO:0006353">
    <property type="term" value="P:DNA-templated transcription termination"/>
    <property type="evidence" value="ECO:0007669"/>
    <property type="project" value="UniProtKB-KW"/>
</dbReference>
<evidence type="ECO:0000256" key="3">
    <source>
        <dbReference type="ARBA" id="ARBA00022946"/>
    </source>
</evidence>
<keyword evidence="3" id="KW-0809">Transit peptide</keyword>
<dbReference type="PANTHER" id="PTHR13068">
    <property type="entry name" value="CGI-12 PROTEIN-RELATED"/>
    <property type="match status" value="1"/>
</dbReference>
<dbReference type="GO" id="GO:0003676">
    <property type="term" value="F:nucleic acid binding"/>
    <property type="evidence" value="ECO:0007669"/>
    <property type="project" value="InterPro"/>
</dbReference>